<feature type="compositionally biased region" description="Polar residues" evidence="7">
    <location>
        <begin position="505"/>
        <end position="516"/>
    </location>
</feature>
<feature type="region of interest" description="Disordered" evidence="7">
    <location>
        <begin position="434"/>
        <end position="473"/>
    </location>
</feature>
<sequence length="728" mass="78896">MSSINALLNHEGAAPARRESESTPAYTTQTTTYEAADALTALATLGSGQQYAVGPTRELPSPTASSSNAPRRSSSFGSPHGQHDRHDRHDHHAPVEPSPPVEPPAVHSPTLDHYHHASHSPEEQKRRQSLLTSPAPVLAPIQGLSSALHDQTETSRSPASATPIGHDVSQREPAVKDEPSATPREATPTHTAERQTPAAGDGIDADTLKAIEAAKASDLGLRTKRTASVAESVTSPSESKAAAAAAAAPSKKRPAPSSSSAVKKKGTAKTTKPSNKKRRIDDDDTKARSVTPTSRTGPSKSGRKGSQAGTPALQSSPAPEDGAYGHNDDDGDSSEDHNLYCICKKPDNHKWMIGCDGGCDDWFHGDCVNMKQADENLVDKFICPMCEEAGRGNTTWKPMCRREGCRKPARPGKDQSKYCSDECGVLFMQEQLQRTAGAKGANGTRDKSKKKKKVVRPEDEGRDDEEEPTPLGGVLRAKDLKALVDASPNIQAFRNLGSGVLSPPHTASPTRPNFPSNPDDVALTAAETERLNALHNEKSQLNDRLEVLKDREKFVSMAKEQATRVADREKMKLKEFCGYDARLSWSDAEFLLWRNSAHGRAAFHFSTLSPTPEQVASIKAETPNGSPNGSPNGNPNGVLVDLGDVRESVCLKKRCAKHPQWQKLNIQDARFEEMEVVEAIKECEKEERSVRERARRRNAKDTMAKELTAGDGTKEVRNREGWVEVVAT</sequence>
<dbReference type="OrthoDB" id="436852at2759"/>
<evidence type="ECO:0000256" key="1">
    <source>
        <dbReference type="ARBA" id="ARBA00004123"/>
    </source>
</evidence>
<evidence type="ECO:0000256" key="2">
    <source>
        <dbReference type="ARBA" id="ARBA00022723"/>
    </source>
</evidence>
<evidence type="ECO:0000313" key="9">
    <source>
        <dbReference type="EMBL" id="KAF3040674.1"/>
    </source>
</evidence>
<dbReference type="PANTHER" id="PTHR46174:SF1">
    <property type="entry name" value="CXXC-TYPE ZINC FINGER PROTEIN 1"/>
    <property type="match status" value="1"/>
</dbReference>
<dbReference type="PANTHER" id="PTHR46174">
    <property type="entry name" value="CXXC-TYPE ZINC FINGER PROTEIN 1"/>
    <property type="match status" value="1"/>
</dbReference>
<organism evidence="9 10">
    <name type="scientific">Didymella heteroderae</name>
    <dbReference type="NCBI Taxonomy" id="1769908"/>
    <lineage>
        <taxon>Eukaryota</taxon>
        <taxon>Fungi</taxon>
        <taxon>Dikarya</taxon>
        <taxon>Ascomycota</taxon>
        <taxon>Pezizomycotina</taxon>
        <taxon>Dothideomycetes</taxon>
        <taxon>Pleosporomycetidae</taxon>
        <taxon>Pleosporales</taxon>
        <taxon>Pleosporineae</taxon>
        <taxon>Didymellaceae</taxon>
        <taxon>Didymella</taxon>
    </lineage>
</organism>
<dbReference type="AlphaFoldDB" id="A0A9P4WSE9"/>
<dbReference type="CDD" id="cd16039">
    <property type="entry name" value="PHD_SPP1"/>
    <property type="match status" value="1"/>
</dbReference>
<evidence type="ECO:0000313" key="10">
    <source>
        <dbReference type="Proteomes" id="UP000758155"/>
    </source>
</evidence>
<dbReference type="Proteomes" id="UP000758155">
    <property type="component" value="Unassembled WGS sequence"/>
</dbReference>
<keyword evidence="3 6" id="KW-0863">Zinc-finger</keyword>
<dbReference type="GO" id="GO:0045893">
    <property type="term" value="P:positive regulation of DNA-templated transcription"/>
    <property type="evidence" value="ECO:0007669"/>
    <property type="project" value="TreeGrafter"/>
</dbReference>
<dbReference type="Pfam" id="PF00628">
    <property type="entry name" value="PHD"/>
    <property type="match status" value="1"/>
</dbReference>
<dbReference type="SUPFAM" id="SSF57903">
    <property type="entry name" value="FYVE/PHD zinc finger"/>
    <property type="match status" value="1"/>
</dbReference>
<dbReference type="GO" id="GO:0048188">
    <property type="term" value="C:Set1C/COMPASS complex"/>
    <property type="evidence" value="ECO:0007669"/>
    <property type="project" value="InterPro"/>
</dbReference>
<evidence type="ECO:0000259" key="8">
    <source>
        <dbReference type="PROSITE" id="PS50016"/>
    </source>
</evidence>
<comment type="subcellular location">
    <subcellularLocation>
        <location evidence="1">Nucleus</location>
    </subcellularLocation>
</comment>
<feature type="region of interest" description="Disordered" evidence="7">
    <location>
        <begin position="614"/>
        <end position="639"/>
    </location>
</feature>
<feature type="compositionally biased region" description="Polar residues" evidence="7">
    <location>
        <begin position="307"/>
        <end position="317"/>
    </location>
</feature>
<dbReference type="Gene3D" id="3.30.40.10">
    <property type="entry name" value="Zinc/RING finger domain, C3HC4 (zinc finger)"/>
    <property type="match status" value="1"/>
</dbReference>
<feature type="region of interest" description="Disordered" evidence="7">
    <location>
        <begin position="51"/>
        <end position="331"/>
    </location>
</feature>
<protein>
    <recommendedName>
        <fullName evidence="8">PHD-type domain-containing protein</fullName>
    </recommendedName>
</protein>
<proteinExistence type="predicted"/>
<feature type="compositionally biased region" description="Low complexity" evidence="7">
    <location>
        <begin position="623"/>
        <end position="637"/>
    </location>
</feature>
<keyword evidence="10" id="KW-1185">Reference proteome</keyword>
<evidence type="ECO:0000256" key="5">
    <source>
        <dbReference type="ARBA" id="ARBA00023242"/>
    </source>
</evidence>
<feature type="compositionally biased region" description="Basic and acidic residues" evidence="7">
    <location>
        <begin position="110"/>
        <end position="126"/>
    </location>
</feature>
<reference evidence="9" key="1">
    <citation type="submission" date="2019-04" db="EMBL/GenBank/DDBJ databases">
        <title>Sequencing of skin fungus with MAO and IRED activity.</title>
        <authorList>
            <person name="Marsaioli A.J."/>
            <person name="Bonatto J.M.C."/>
            <person name="Reis Junior O."/>
        </authorList>
    </citation>
    <scope>NUCLEOTIDE SEQUENCE</scope>
    <source>
        <strain evidence="9">28M1</strain>
    </source>
</reference>
<feature type="compositionally biased region" description="Polar residues" evidence="7">
    <location>
        <begin position="288"/>
        <end position="299"/>
    </location>
</feature>
<keyword evidence="2" id="KW-0479">Metal-binding</keyword>
<feature type="region of interest" description="Disordered" evidence="7">
    <location>
        <begin position="1"/>
        <end position="31"/>
    </location>
</feature>
<dbReference type="EMBL" id="SWKV01000024">
    <property type="protein sequence ID" value="KAF3040674.1"/>
    <property type="molecule type" value="Genomic_DNA"/>
</dbReference>
<keyword evidence="4" id="KW-0862">Zinc</keyword>
<comment type="caution">
    <text evidence="9">The sequence shown here is derived from an EMBL/GenBank/DDBJ whole genome shotgun (WGS) entry which is preliminary data.</text>
</comment>
<dbReference type="InterPro" id="IPR001965">
    <property type="entry name" value="Znf_PHD"/>
</dbReference>
<evidence type="ECO:0000256" key="3">
    <source>
        <dbReference type="ARBA" id="ARBA00022771"/>
    </source>
</evidence>
<feature type="compositionally biased region" description="Polar residues" evidence="7">
    <location>
        <begin position="143"/>
        <end position="160"/>
    </location>
</feature>
<dbReference type="InterPro" id="IPR013083">
    <property type="entry name" value="Znf_RING/FYVE/PHD"/>
</dbReference>
<feature type="region of interest" description="Disordered" evidence="7">
    <location>
        <begin position="497"/>
        <end position="516"/>
    </location>
</feature>
<name>A0A9P4WSE9_9PLEO</name>
<dbReference type="InterPro" id="IPR019787">
    <property type="entry name" value="Znf_PHD-finger"/>
</dbReference>
<feature type="domain" description="PHD-type" evidence="8">
    <location>
        <begin position="338"/>
        <end position="389"/>
    </location>
</feature>
<evidence type="ECO:0000256" key="4">
    <source>
        <dbReference type="ARBA" id="ARBA00022833"/>
    </source>
</evidence>
<dbReference type="PROSITE" id="PS50016">
    <property type="entry name" value="ZF_PHD_2"/>
    <property type="match status" value="1"/>
</dbReference>
<evidence type="ECO:0000256" key="6">
    <source>
        <dbReference type="PROSITE-ProRule" id="PRU00146"/>
    </source>
</evidence>
<dbReference type="PROSITE" id="PS01359">
    <property type="entry name" value="ZF_PHD_1"/>
    <property type="match status" value="1"/>
</dbReference>
<dbReference type="InterPro" id="IPR011011">
    <property type="entry name" value="Znf_FYVE_PHD"/>
</dbReference>
<feature type="compositionally biased region" description="Basic and acidic residues" evidence="7">
    <location>
        <begin position="81"/>
        <end position="94"/>
    </location>
</feature>
<gene>
    <name evidence="9" type="ORF">E8E12_003479</name>
</gene>
<dbReference type="InterPro" id="IPR019786">
    <property type="entry name" value="Zinc_finger_PHD-type_CS"/>
</dbReference>
<feature type="region of interest" description="Disordered" evidence="7">
    <location>
        <begin position="687"/>
        <end position="720"/>
    </location>
</feature>
<feature type="compositionally biased region" description="Low complexity" evidence="7">
    <location>
        <begin position="60"/>
        <end position="75"/>
    </location>
</feature>
<dbReference type="GO" id="GO:0008270">
    <property type="term" value="F:zinc ion binding"/>
    <property type="evidence" value="ECO:0007669"/>
    <property type="project" value="UniProtKB-KW"/>
</dbReference>
<evidence type="ECO:0000256" key="7">
    <source>
        <dbReference type="SAM" id="MobiDB-lite"/>
    </source>
</evidence>
<feature type="compositionally biased region" description="Basic and acidic residues" evidence="7">
    <location>
        <begin position="168"/>
        <end position="179"/>
    </location>
</feature>
<accession>A0A9P4WSE9</accession>
<feature type="compositionally biased region" description="Low complexity" evidence="7">
    <location>
        <begin position="235"/>
        <end position="261"/>
    </location>
</feature>
<dbReference type="SMART" id="SM00249">
    <property type="entry name" value="PHD"/>
    <property type="match status" value="1"/>
</dbReference>
<dbReference type="InterPro" id="IPR037869">
    <property type="entry name" value="Spp1/CFP1"/>
</dbReference>
<keyword evidence="5" id="KW-0539">Nucleus</keyword>